<dbReference type="PANTHER" id="PTHR43289">
    <property type="entry name" value="MITOGEN-ACTIVATED PROTEIN KINASE KINASE KINASE 20-RELATED"/>
    <property type="match status" value="1"/>
</dbReference>
<keyword evidence="4 6" id="KW-0067">ATP-binding</keyword>
<evidence type="ECO:0000256" key="6">
    <source>
        <dbReference type="PROSITE-ProRule" id="PRU10141"/>
    </source>
</evidence>
<name>A0A1Z4N289_9CYAN</name>
<keyword evidence="9" id="KW-1185">Reference proteome</keyword>
<dbReference type="PROSITE" id="PS00108">
    <property type="entry name" value="PROTEIN_KINASE_ST"/>
    <property type="match status" value="1"/>
</dbReference>
<dbReference type="SMART" id="SM00220">
    <property type="entry name" value="S_TKc"/>
    <property type="match status" value="1"/>
</dbReference>
<evidence type="ECO:0000259" key="7">
    <source>
        <dbReference type="PROSITE" id="PS50011"/>
    </source>
</evidence>
<dbReference type="Pfam" id="PF00069">
    <property type="entry name" value="Pkinase"/>
    <property type="match status" value="1"/>
</dbReference>
<dbReference type="RefSeq" id="WP_096578263.1">
    <property type="nucleotide sequence ID" value="NZ_CAWNJS010000001.1"/>
</dbReference>
<dbReference type="InterPro" id="IPR008271">
    <property type="entry name" value="Ser/Thr_kinase_AS"/>
</dbReference>
<feature type="binding site" evidence="6">
    <location>
        <position position="76"/>
    </location>
    <ligand>
        <name>ATP</name>
        <dbReference type="ChEBI" id="CHEBI:30616"/>
    </ligand>
</feature>
<evidence type="ECO:0000256" key="3">
    <source>
        <dbReference type="ARBA" id="ARBA00022777"/>
    </source>
</evidence>
<dbReference type="InterPro" id="IPR011990">
    <property type="entry name" value="TPR-like_helical_dom_sf"/>
</dbReference>
<protein>
    <submittedName>
        <fullName evidence="8">Serine/threonine protein kinase</fullName>
    </submittedName>
</protein>
<evidence type="ECO:0000256" key="2">
    <source>
        <dbReference type="ARBA" id="ARBA00022741"/>
    </source>
</evidence>
<accession>A0A1Z4N289</accession>
<dbReference type="Pfam" id="PF13432">
    <property type="entry name" value="TPR_16"/>
    <property type="match status" value="1"/>
</dbReference>
<evidence type="ECO:0000256" key="1">
    <source>
        <dbReference type="ARBA" id="ARBA00022679"/>
    </source>
</evidence>
<sequence>MSIQCPACFTENVDNVVTCISCGNILSSTTASPSALQPDTLLKQGKYKIEKVLGKGGFGITYKGIYVQNSAPIAIKELWPEGAARQGNKVFWPISLAPVDRQKQITEFQNEASNVQKCVHTHIVKVYDWFQENDTAYMVMDLLTGKSLDQILKEEGILEENRVKHYFLQLAEALKIIHANNLLHRDIKPENIIIVHPDRAVLIDFGAAREFIAGQTARMTGILTAEYAPYEQYIKNNKRFPATDFYALCASVYELLTGQLPVNSAERAGALSSKNPDPFVSPRKFNSNLSPLIEKVIITGMQFRAEDRFQTADELIDALNGKFISPIHKRAHELVKQGKLFDAVQAYEKLLNNEPNNGEAKVELALVQMYIDDRKAEVAAQKAIQLQQKDGRGYGVLGLVNCRRANWTEAVKYLQQAANLAPQEHWIQANLAWALGKSGNWQQAEMAVNNALSIDVNCAFALSLQAWIYVKQQQWKPAVRAATQAVFKLKQTPLSNSKESQLWVYPYLIFALEKAVITQQANDVDRRIQEFITQVPDSPVAWGLRGWKKAKYGLWTDALSSFEQASRQTQVPSWILINYGITQEHLQNFQGAIQVYEVYTQKFRPHAFVCFRLGTLYGKLGQWSQAQIHLEKAIHLNRNYAQAYHNLGWVLLHIKNSDSQVEYFREMLSAYRKANELYTQQQKHSLAACIKQAFQLVGMNI</sequence>
<organism evidence="8 9">
    <name type="scientific">Tolypothrix tenuis PCC 7101</name>
    <dbReference type="NCBI Taxonomy" id="231146"/>
    <lineage>
        <taxon>Bacteria</taxon>
        <taxon>Bacillati</taxon>
        <taxon>Cyanobacteriota</taxon>
        <taxon>Cyanophyceae</taxon>
        <taxon>Nostocales</taxon>
        <taxon>Tolypothrichaceae</taxon>
        <taxon>Tolypothrix</taxon>
    </lineage>
</organism>
<dbReference type="PROSITE" id="PS50011">
    <property type="entry name" value="PROTEIN_KINASE_DOM"/>
    <property type="match status" value="1"/>
</dbReference>
<keyword evidence="2 6" id="KW-0547">Nucleotide-binding</keyword>
<dbReference type="GO" id="GO:0004674">
    <property type="term" value="F:protein serine/threonine kinase activity"/>
    <property type="evidence" value="ECO:0007669"/>
    <property type="project" value="UniProtKB-KW"/>
</dbReference>
<reference evidence="8 9" key="1">
    <citation type="submission" date="2017-06" db="EMBL/GenBank/DDBJ databases">
        <title>Genome sequencing of cyanobaciteial culture collection at National Institute for Environmental Studies (NIES).</title>
        <authorList>
            <person name="Hirose Y."/>
            <person name="Shimura Y."/>
            <person name="Fujisawa T."/>
            <person name="Nakamura Y."/>
            <person name="Kawachi M."/>
        </authorList>
    </citation>
    <scope>NUCLEOTIDE SEQUENCE [LARGE SCALE GENOMIC DNA]</scope>
    <source>
        <strain evidence="8 9">NIES-37</strain>
    </source>
</reference>
<evidence type="ECO:0000256" key="5">
    <source>
        <dbReference type="PROSITE-ProRule" id="PRU00339"/>
    </source>
</evidence>
<dbReference type="CDD" id="cd14014">
    <property type="entry name" value="STKc_PknB_like"/>
    <property type="match status" value="1"/>
</dbReference>
<keyword evidence="1" id="KW-0808">Transferase</keyword>
<dbReference type="AlphaFoldDB" id="A0A1Z4N289"/>
<dbReference type="PANTHER" id="PTHR43289:SF34">
    <property type="entry name" value="SERINE_THREONINE-PROTEIN KINASE YBDM-RELATED"/>
    <property type="match status" value="1"/>
</dbReference>
<dbReference type="KEGG" id="ttq:NIES37_38160"/>
<dbReference type="Proteomes" id="UP000218785">
    <property type="component" value="Chromosome"/>
</dbReference>
<dbReference type="Gene3D" id="1.10.510.10">
    <property type="entry name" value="Transferase(Phosphotransferase) domain 1"/>
    <property type="match status" value="1"/>
</dbReference>
<dbReference type="Gene3D" id="3.30.200.20">
    <property type="entry name" value="Phosphorylase Kinase, domain 1"/>
    <property type="match status" value="1"/>
</dbReference>
<evidence type="ECO:0000313" key="9">
    <source>
        <dbReference type="Proteomes" id="UP000218785"/>
    </source>
</evidence>
<dbReference type="PROSITE" id="PS00107">
    <property type="entry name" value="PROTEIN_KINASE_ATP"/>
    <property type="match status" value="1"/>
</dbReference>
<gene>
    <name evidence="8" type="ORF">NIES37_38160</name>
</gene>
<keyword evidence="5" id="KW-0802">TPR repeat</keyword>
<feature type="repeat" description="TPR" evidence="5">
    <location>
        <begin position="391"/>
        <end position="424"/>
    </location>
</feature>
<dbReference type="SUPFAM" id="SSF48452">
    <property type="entry name" value="TPR-like"/>
    <property type="match status" value="2"/>
</dbReference>
<keyword evidence="3 8" id="KW-0418">Kinase</keyword>
<keyword evidence="8" id="KW-0723">Serine/threonine-protein kinase</keyword>
<dbReference type="InterPro" id="IPR000719">
    <property type="entry name" value="Prot_kinase_dom"/>
</dbReference>
<dbReference type="PROSITE" id="PS50005">
    <property type="entry name" value="TPR"/>
    <property type="match status" value="2"/>
</dbReference>
<evidence type="ECO:0000256" key="4">
    <source>
        <dbReference type="ARBA" id="ARBA00022840"/>
    </source>
</evidence>
<dbReference type="InterPro" id="IPR019734">
    <property type="entry name" value="TPR_rpt"/>
</dbReference>
<feature type="repeat" description="TPR" evidence="5">
    <location>
        <begin position="607"/>
        <end position="640"/>
    </location>
</feature>
<dbReference type="EMBL" id="AP018248">
    <property type="protein sequence ID" value="BAY99833.1"/>
    <property type="molecule type" value="Genomic_DNA"/>
</dbReference>
<evidence type="ECO:0000313" key="8">
    <source>
        <dbReference type="EMBL" id="BAY99833.1"/>
    </source>
</evidence>
<proteinExistence type="predicted"/>
<dbReference type="Gene3D" id="1.25.40.10">
    <property type="entry name" value="Tetratricopeptide repeat domain"/>
    <property type="match status" value="2"/>
</dbReference>
<dbReference type="GO" id="GO:0005524">
    <property type="term" value="F:ATP binding"/>
    <property type="evidence" value="ECO:0007669"/>
    <property type="project" value="UniProtKB-UniRule"/>
</dbReference>
<feature type="domain" description="Protein kinase" evidence="7">
    <location>
        <begin position="47"/>
        <end position="324"/>
    </location>
</feature>
<dbReference type="InterPro" id="IPR017441">
    <property type="entry name" value="Protein_kinase_ATP_BS"/>
</dbReference>
<dbReference type="SUPFAM" id="SSF56112">
    <property type="entry name" value="Protein kinase-like (PK-like)"/>
    <property type="match status" value="1"/>
</dbReference>
<dbReference type="SMART" id="SM00028">
    <property type="entry name" value="TPR"/>
    <property type="match status" value="7"/>
</dbReference>
<dbReference type="InterPro" id="IPR011009">
    <property type="entry name" value="Kinase-like_dom_sf"/>
</dbReference>